<dbReference type="OrthoDB" id="9978600at2"/>
<dbReference type="HOGENOM" id="CLU_1834194_0_0_4"/>
<organism evidence="2">
    <name type="scientific">Taylorella equigenitalis 14/56</name>
    <dbReference type="NCBI Taxonomy" id="1091497"/>
    <lineage>
        <taxon>Bacteria</taxon>
        <taxon>Pseudomonadati</taxon>
        <taxon>Pseudomonadota</taxon>
        <taxon>Betaproteobacteria</taxon>
        <taxon>Burkholderiales</taxon>
        <taxon>Alcaligenaceae</taxon>
        <taxon>Taylorella</taxon>
    </lineage>
</organism>
<keyword evidence="1" id="KW-1133">Transmembrane helix</keyword>
<dbReference type="AlphaFoldDB" id="I7IAP0"/>
<sequence length="140" mass="16624">MKLRAINYGVLEDRWEVNLSVFPHLYIHSFLALLIFLASLPFCGILYSACLGVIFIQFSKQRLERGPELYKYSFRPSHITQLIPPNGVVDLIKADFYQFCFYLKIKSKNSIQNVILFKWQMDFHSWRKLKILLLNKNNYL</sequence>
<accession>I7IAP0</accession>
<dbReference type="KEGG" id="teg:KUK_0052"/>
<evidence type="ECO:0000256" key="1">
    <source>
        <dbReference type="SAM" id="Phobius"/>
    </source>
</evidence>
<feature type="transmembrane region" description="Helical" evidence="1">
    <location>
        <begin position="25"/>
        <end position="56"/>
    </location>
</feature>
<name>I7IAP0_9BURK</name>
<dbReference type="EMBL" id="HE681423">
    <property type="protein sequence ID" value="CCG17372.1"/>
    <property type="molecule type" value="Genomic_DNA"/>
</dbReference>
<keyword evidence="1" id="KW-0812">Transmembrane</keyword>
<keyword evidence="1" id="KW-0472">Membrane</keyword>
<reference evidence="2" key="1">
    <citation type="journal article" date="2012" name="Vet. Microbiol.">
        <title>Comparative genomic analyses of the Taylorellae.</title>
        <authorList>
            <person name="Hauser H."/>
            <person name="Richter D.C."/>
            <person name="van Tonder A."/>
            <person name="Clark L."/>
            <person name="Preston A."/>
        </authorList>
    </citation>
    <scope>NUCLEOTIDE SEQUENCE</scope>
    <source>
        <strain evidence="2">14/56</strain>
    </source>
</reference>
<protein>
    <submittedName>
        <fullName evidence="2">Uncharacterized protein</fullName>
    </submittedName>
</protein>
<gene>
    <name evidence="2" type="ORF">KUK_0052</name>
</gene>
<proteinExistence type="predicted"/>
<evidence type="ECO:0000313" key="2">
    <source>
        <dbReference type="EMBL" id="CCG17372.1"/>
    </source>
</evidence>